<dbReference type="AlphaFoldDB" id="A0A392VRK1"/>
<dbReference type="EMBL" id="LXQA011208844">
    <property type="protein sequence ID" value="MCI89050.1"/>
    <property type="molecule type" value="Genomic_DNA"/>
</dbReference>
<evidence type="ECO:0000256" key="1">
    <source>
        <dbReference type="SAM" id="MobiDB-lite"/>
    </source>
</evidence>
<proteinExistence type="predicted"/>
<evidence type="ECO:0000313" key="2">
    <source>
        <dbReference type="EMBL" id="MCI89050.1"/>
    </source>
</evidence>
<dbReference type="Proteomes" id="UP000265520">
    <property type="component" value="Unassembled WGS sequence"/>
</dbReference>
<name>A0A392VRK1_9FABA</name>
<accession>A0A392VRK1</accession>
<protein>
    <submittedName>
        <fullName evidence="2">Uncharacterized protein</fullName>
    </submittedName>
</protein>
<reference evidence="2 3" key="1">
    <citation type="journal article" date="2018" name="Front. Plant Sci.">
        <title>Red Clover (Trifolium pratense) and Zigzag Clover (T. medium) - A Picture of Genomic Similarities and Differences.</title>
        <authorList>
            <person name="Dluhosova J."/>
            <person name="Istvanek J."/>
            <person name="Nedelnik J."/>
            <person name="Repkova J."/>
        </authorList>
    </citation>
    <scope>NUCLEOTIDE SEQUENCE [LARGE SCALE GENOMIC DNA]</scope>
    <source>
        <strain evidence="3">cv. 10/8</strain>
        <tissue evidence="2">Leaf</tissue>
    </source>
</reference>
<keyword evidence="3" id="KW-1185">Reference proteome</keyword>
<sequence>SVVICAELGREEHGSIPATAIERGLEPLDARIDPPNQIRRSSGPDTGGEN</sequence>
<organism evidence="2 3">
    <name type="scientific">Trifolium medium</name>
    <dbReference type="NCBI Taxonomy" id="97028"/>
    <lineage>
        <taxon>Eukaryota</taxon>
        <taxon>Viridiplantae</taxon>
        <taxon>Streptophyta</taxon>
        <taxon>Embryophyta</taxon>
        <taxon>Tracheophyta</taxon>
        <taxon>Spermatophyta</taxon>
        <taxon>Magnoliopsida</taxon>
        <taxon>eudicotyledons</taxon>
        <taxon>Gunneridae</taxon>
        <taxon>Pentapetalae</taxon>
        <taxon>rosids</taxon>
        <taxon>fabids</taxon>
        <taxon>Fabales</taxon>
        <taxon>Fabaceae</taxon>
        <taxon>Papilionoideae</taxon>
        <taxon>50 kb inversion clade</taxon>
        <taxon>NPAAA clade</taxon>
        <taxon>Hologalegina</taxon>
        <taxon>IRL clade</taxon>
        <taxon>Trifolieae</taxon>
        <taxon>Trifolium</taxon>
    </lineage>
</organism>
<comment type="caution">
    <text evidence="2">The sequence shown here is derived from an EMBL/GenBank/DDBJ whole genome shotgun (WGS) entry which is preliminary data.</text>
</comment>
<evidence type="ECO:0000313" key="3">
    <source>
        <dbReference type="Proteomes" id="UP000265520"/>
    </source>
</evidence>
<feature type="region of interest" description="Disordered" evidence="1">
    <location>
        <begin position="25"/>
        <end position="50"/>
    </location>
</feature>
<feature type="non-terminal residue" evidence="2">
    <location>
        <position position="1"/>
    </location>
</feature>